<name>A0A919EPA4_STRFL</name>
<dbReference type="RefSeq" id="WP_190042372.1">
    <property type="nucleotide sequence ID" value="NZ_BNBE01000002.1"/>
</dbReference>
<feature type="compositionally biased region" description="Polar residues" evidence="1">
    <location>
        <begin position="103"/>
        <end position="112"/>
    </location>
</feature>
<sequence>MKRFRTRTTAAAVTALLLAAAAPASAATYTHDRQNACRQVKEKDGCRPGIVVKHWHKGRSTARGVGWVYASMETRGRAAKARWLYQRPGGRMTAATGWKTATRPGSETSFVETSWGRDGRTGPQYPVGTKICVQFRDLGQPLCVRLR</sequence>
<keyword evidence="4" id="KW-1185">Reference proteome</keyword>
<evidence type="ECO:0000313" key="4">
    <source>
        <dbReference type="Proteomes" id="UP000632849"/>
    </source>
</evidence>
<evidence type="ECO:0000313" key="3">
    <source>
        <dbReference type="EMBL" id="GHG04723.1"/>
    </source>
</evidence>
<organism evidence="3 4">
    <name type="scientific">Streptomyces filamentosus</name>
    <name type="common">Streptomyces roseosporus</name>
    <dbReference type="NCBI Taxonomy" id="67294"/>
    <lineage>
        <taxon>Bacteria</taxon>
        <taxon>Bacillati</taxon>
        <taxon>Actinomycetota</taxon>
        <taxon>Actinomycetes</taxon>
        <taxon>Kitasatosporales</taxon>
        <taxon>Streptomycetaceae</taxon>
        <taxon>Streptomyces</taxon>
    </lineage>
</organism>
<feature type="chain" id="PRO_5037872612" description="Secreted protein" evidence="2">
    <location>
        <begin position="27"/>
        <end position="147"/>
    </location>
</feature>
<dbReference type="EMBL" id="BNBE01000002">
    <property type="protein sequence ID" value="GHG04723.1"/>
    <property type="molecule type" value="Genomic_DNA"/>
</dbReference>
<feature type="region of interest" description="Disordered" evidence="1">
    <location>
        <begin position="100"/>
        <end position="119"/>
    </location>
</feature>
<dbReference type="Proteomes" id="UP000632849">
    <property type="component" value="Unassembled WGS sequence"/>
</dbReference>
<protein>
    <recommendedName>
        <fullName evidence="5">Secreted protein</fullName>
    </recommendedName>
</protein>
<dbReference type="AlphaFoldDB" id="A0A919EPA4"/>
<reference evidence="3" key="2">
    <citation type="submission" date="2020-09" db="EMBL/GenBank/DDBJ databases">
        <authorList>
            <person name="Sun Q."/>
            <person name="Ohkuma M."/>
        </authorList>
    </citation>
    <scope>NUCLEOTIDE SEQUENCE</scope>
    <source>
        <strain evidence="3">JCM 4122</strain>
    </source>
</reference>
<evidence type="ECO:0000256" key="1">
    <source>
        <dbReference type="SAM" id="MobiDB-lite"/>
    </source>
</evidence>
<comment type="caution">
    <text evidence="3">The sequence shown here is derived from an EMBL/GenBank/DDBJ whole genome shotgun (WGS) entry which is preliminary data.</text>
</comment>
<reference evidence="3" key="1">
    <citation type="journal article" date="2014" name="Int. J. Syst. Evol. Microbiol.">
        <title>Complete genome sequence of Corynebacterium casei LMG S-19264T (=DSM 44701T), isolated from a smear-ripened cheese.</title>
        <authorList>
            <consortium name="US DOE Joint Genome Institute (JGI-PGF)"/>
            <person name="Walter F."/>
            <person name="Albersmeier A."/>
            <person name="Kalinowski J."/>
            <person name="Ruckert C."/>
        </authorList>
    </citation>
    <scope>NUCLEOTIDE SEQUENCE</scope>
    <source>
        <strain evidence="3">JCM 4122</strain>
    </source>
</reference>
<keyword evidence="2" id="KW-0732">Signal</keyword>
<evidence type="ECO:0000256" key="2">
    <source>
        <dbReference type="SAM" id="SignalP"/>
    </source>
</evidence>
<evidence type="ECO:0008006" key="5">
    <source>
        <dbReference type="Google" id="ProtNLM"/>
    </source>
</evidence>
<proteinExistence type="predicted"/>
<accession>A0A919EPA4</accession>
<gene>
    <name evidence="3" type="ORF">GCM10017667_39110</name>
</gene>
<feature type="signal peptide" evidence="2">
    <location>
        <begin position="1"/>
        <end position="26"/>
    </location>
</feature>